<dbReference type="Pfam" id="PF06172">
    <property type="entry name" value="Cupin_5"/>
    <property type="match status" value="1"/>
</dbReference>
<dbReference type="Proteomes" id="UP000293925">
    <property type="component" value="Unassembled WGS sequence"/>
</dbReference>
<feature type="domain" description="DUF985" evidence="1">
    <location>
        <begin position="11"/>
        <end position="144"/>
    </location>
</feature>
<name>A0A4R0Q647_9SPHI</name>
<dbReference type="AlphaFoldDB" id="A0A4R0Q647"/>
<evidence type="ECO:0000313" key="2">
    <source>
        <dbReference type="EMBL" id="TCD28659.1"/>
    </source>
</evidence>
<dbReference type="RefSeq" id="WP_131527735.1">
    <property type="nucleotide sequence ID" value="NZ_SJSO01000003.1"/>
</dbReference>
<reference evidence="2 3" key="1">
    <citation type="submission" date="2019-02" db="EMBL/GenBank/DDBJ databases">
        <title>Pedobacter sp. RP-3-21 sp. nov., isolated from Arctic soil.</title>
        <authorList>
            <person name="Dahal R.H."/>
        </authorList>
    </citation>
    <scope>NUCLEOTIDE SEQUENCE [LARGE SCALE GENOMIC DNA]</scope>
    <source>
        <strain evidence="2 3">RP-3-21</strain>
    </source>
</reference>
<dbReference type="InterPro" id="IPR014710">
    <property type="entry name" value="RmlC-like_jellyroll"/>
</dbReference>
<dbReference type="InterPro" id="IPR009327">
    <property type="entry name" value="Cupin_DUF985"/>
</dbReference>
<gene>
    <name evidence="2" type="ORF">EZ456_04535</name>
</gene>
<dbReference type="EMBL" id="SJSO01000003">
    <property type="protein sequence ID" value="TCD28659.1"/>
    <property type="molecule type" value="Genomic_DNA"/>
</dbReference>
<dbReference type="InterPro" id="IPR039935">
    <property type="entry name" value="YML079W-like"/>
</dbReference>
<dbReference type="OrthoDB" id="9798288at2"/>
<dbReference type="Gene3D" id="2.60.120.10">
    <property type="entry name" value="Jelly Rolls"/>
    <property type="match status" value="1"/>
</dbReference>
<comment type="caution">
    <text evidence="2">The sequence shown here is derived from an EMBL/GenBank/DDBJ whole genome shotgun (WGS) entry which is preliminary data.</text>
</comment>
<dbReference type="CDD" id="cd06121">
    <property type="entry name" value="cupin_YML079wp"/>
    <property type="match status" value="1"/>
</dbReference>
<keyword evidence="3" id="KW-1185">Reference proteome</keyword>
<dbReference type="InterPro" id="IPR011051">
    <property type="entry name" value="RmlC_Cupin_sf"/>
</dbReference>
<dbReference type="PANTHER" id="PTHR33387:SF3">
    <property type="entry name" value="DUF985 DOMAIN-CONTAINING PROTEIN"/>
    <property type="match status" value="1"/>
</dbReference>
<sequence>MLNILNNTANYWINHLQLAPHPEGGYYKETFRSKNEIIRVNESEKKNACTSIYYLLEGYDFSGFHRLKSDEIWYFHKGEPIFIHIITSKGNYDCIELSDSSSGQLQAIVEANCWFAANIPSKSGFSLASCAVAPGFDFVEFEMAKKTSLLAEYPEHEAIVKELCRD</sequence>
<accession>A0A4R0Q647</accession>
<organism evidence="2 3">
    <name type="scientific">Pedobacter psychrodurus</name>
    <dbReference type="NCBI Taxonomy" id="2530456"/>
    <lineage>
        <taxon>Bacteria</taxon>
        <taxon>Pseudomonadati</taxon>
        <taxon>Bacteroidota</taxon>
        <taxon>Sphingobacteriia</taxon>
        <taxon>Sphingobacteriales</taxon>
        <taxon>Sphingobacteriaceae</taxon>
        <taxon>Pedobacter</taxon>
    </lineage>
</organism>
<proteinExistence type="predicted"/>
<protein>
    <submittedName>
        <fullName evidence="2">Cupin domain-containing protein</fullName>
    </submittedName>
</protein>
<dbReference type="SUPFAM" id="SSF51182">
    <property type="entry name" value="RmlC-like cupins"/>
    <property type="match status" value="1"/>
</dbReference>
<dbReference type="PANTHER" id="PTHR33387">
    <property type="entry name" value="RMLC-LIKE JELLY ROLL FOLD PROTEIN"/>
    <property type="match status" value="1"/>
</dbReference>
<evidence type="ECO:0000259" key="1">
    <source>
        <dbReference type="Pfam" id="PF06172"/>
    </source>
</evidence>
<evidence type="ECO:0000313" key="3">
    <source>
        <dbReference type="Proteomes" id="UP000293925"/>
    </source>
</evidence>